<gene>
    <name evidence="3" type="ORF">D6201_07995</name>
</gene>
<dbReference type="InterPro" id="IPR000073">
    <property type="entry name" value="AB_hydrolase_1"/>
</dbReference>
<dbReference type="AlphaFoldDB" id="A0A419RU40"/>
<dbReference type="Proteomes" id="UP000285232">
    <property type="component" value="Unassembled WGS sequence"/>
</dbReference>
<keyword evidence="3" id="KW-0378">Hydrolase</keyword>
<dbReference type="OrthoDB" id="7172093at2"/>
<dbReference type="Gene3D" id="3.40.50.1820">
    <property type="entry name" value="alpha/beta hydrolase"/>
    <property type="match status" value="1"/>
</dbReference>
<dbReference type="PRINTS" id="PR00111">
    <property type="entry name" value="ABHYDROLASE"/>
</dbReference>
<organism evidence="3 4">
    <name type="scientific">Aurantiacibacter aquimixticola</name>
    <dbReference type="NCBI Taxonomy" id="1958945"/>
    <lineage>
        <taxon>Bacteria</taxon>
        <taxon>Pseudomonadati</taxon>
        <taxon>Pseudomonadota</taxon>
        <taxon>Alphaproteobacteria</taxon>
        <taxon>Sphingomonadales</taxon>
        <taxon>Erythrobacteraceae</taxon>
        <taxon>Aurantiacibacter</taxon>
    </lineage>
</organism>
<protein>
    <submittedName>
        <fullName evidence="3">Alpha/beta hydrolase</fullName>
    </submittedName>
</protein>
<evidence type="ECO:0000256" key="1">
    <source>
        <dbReference type="SAM" id="SignalP"/>
    </source>
</evidence>
<proteinExistence type="predicted"/>
<dbReference type="RefSeq" id="WP_120048312.1">
    <property type="nucleotide sequence ID" value="NZ_RAHX01000001.1"/>
</dbReference>
<comment type="caution">
    <text evidence="3">The sequence shown here is derived from an EMBL/GenBank/DDBJ whole genome shotgun (WGS) entry which is preliminary data.</text>
</comment>
<dbReference type="InterPro" id="IPR050228">
    <property type="entry name" value="Carboxylesterase_BioH"/>
</dbReference>
<dbReference type="GO" id="GO:0016787">
    <property type="term" value="F:hydrolase activity"/>
    <property type="evidence" value="ECO:0007669"/>
    <property type="project" value="UniProtKB-KW"/>
</dbReference>
<feature type="signal peptide" evidence="1">
    <location>
        <begin position="1"/>
        <end position="33"/>
    </location>
</feature>
<dbReference type="PANTHER" id="PTHR43194">
    <property type="entry name" value="HYDROLASE ALPHA/BETA FOLD FAMILY"/>
    <property type="match status" value="1"/>
</dbReference>
<feature type="chain" id="PRO_5019087166" evidence="1">
    <location>
        <begin position="34"/>
        <end position="305"/>
    </location>
</feature>
<name>A0A419RU40_9SPHN</name>
<dbReference type="Pfam" id="PF12697">
    <property type="entry name" value="Abhydrolase_6"/>
    <property type="match status" value="1"/>
</dbReference>
<accession>A0A419RU40</accession>
<evidence type="ECO:0000313" key="4">
    <source>
        <dbReference type="Proteomes" id="UP000285232"/>
    </source>
</evidence>
<keyword evidence="4" id="KW-1185">Reference proteome</keyword>
<dbReference type="SUPFAM" id="SSF53474">
    <property type="entry name" value="alpha/beta-Hydrolases"/>
    <property type="match status" value="1"/>
</dbReference>
<evidence type="ECO:0000313" key="3">
    <source>
        <dbReference type="EMBL" id="RJY09305.1"/>
    </source>
</evidence>
<dbReference type="InterPro" id="IPR029058">
    <property type="entry name" value="AB_hydrolase_fold"/>
</dbReference>
<feature type="domain" description="AB hydrolase-1" evidence="2">
    <location>
        <begin position="54"/>
        <end position="298"/>
    </location>
</feature>
<dbReference type="EMBL" id="RAHX01000001">
    <property type="protein sequence ID" value="RJY09305.1"/>
    <property type="molecule type" value="Genomic_DNA"/>
</dbReference>
<dbReference type="PANTHER" id="PTHR43194:SF5">
    <property type="entry name" value="PIMELOYL-[ACYL-CARRIER PROTEIN] METHYL ESTER ESTERASE"/>
    <property type="match status" value="1"/>
</dbReference>
<evidence type="ECO:0000259" key="2">
    <source>
        <dbReference type="Pfam" id="PF12697"/>
    </source>
</evidence>
<keyword evidence="1" id="KW-0732">Signal</keyword>
<sequence>MICTYRTARFAVLSTLALLLGLAILLTPRSASAQEAFEPARFSVEVTGEGPDAIFIPGLSTSREVWRDAVADLEGYRVHLVQVRGFGEDAGMNAQGEVLVPLVAELARYIEAEQMEAPAIIGHSVGGLTAMTLAAKHPDLPGRVMIVDALPWIAHIFVPPGTEPQMDAMLARGEMMRRMMAGGWTGQRGPGAPEQMLRTQIADPASMPRLLEITDGVDTRVSGQLIYDALTADMRENIASITAPVTVMVPVRPDFLPAATVERFYRAQYAALPDADFVTIAHAGHFVMLDQPDEFRDALAVFLAD</sequence>
<reference evidence="3 4" key="1">
    <citation type="journal article" date="2017" name="Int. J. Syst. Evol. Microbiol.">
        <title>Erythrobacter aquimixticola sp. nov., isolated from the junction between the ocean and a freshwater spring.</title>
        <authorList>
            <person name="Park S."/>
            <person name="Jung Y.T."/>
            <person name="Choi S.J."/>
            <person name="Yoon J.H."/>
        </authorList>
    </citation>
    <scope>NUCLEOTIDE SEQUENCE [LARGE SCALE GENOMIC DNA]</scope>
    <source>
        <strain evidence="3 4">JSSK-14</strain>
    </source>
</reference>